<name>A0A7G8LHD9_9CAUD</name>
<dbReference type="KEGG" id="vg:63210393"/>
<organism evidence="1 2">
    <name type="scientific">Mycobacterium phage Aziz</name>
    <dbReference type="NCBI Taxonomy" id="2762281"/>
    <lineage>
        <taxon>Viruses</taxon>
        <taxon>Duplodnaviria</taxon>
        <taxon>Heunggongvirae</taxon>
        <taxon>Uroviricota</taxon>
        <taxon>Caudoviricetes</taxon>
        <taxon>Vilmaviridae</taxon>
        <taxon>Mclasvirinae</taxon>
        <taxon>Reyvirus</taxon>
        <taxon>Reyvirus aziz</taxon>
    </lineage>
</organism>
<reference evidence="1 2" key="1">
    <citation type="submission" date="2020-06" db="EMBL/GenBank/DDBJ databases">
        <authorList>
            <person name="Ruesch T."/>
            <person name="Stepniewski C."/>
            <person name="Ballard C."/>
            <person name="Battaglia S."/>
            <person name="Diaz I."/>
            <person name="Engley A."/>
            <person name="Erickson A."/>
            <person name="Ernst L."/>
            <person name="Gonzales E."/>
            <person name="Haider A."/>
            <person name="Harrison M."/>
            <person name="Moore J."/>
            <person name="Paratore J."/>
            <person name="Rafanan A."/>
            <person name="Storz S."/>
            <person name="Poxleitner M.K."/>
            <person name="Anders K.R."/>
            <person name="Garlena R.A."/>
            <person name="Russell D.A."/>
            <person name="Pope W.H."/>
            <person name="Jacobs-Sera D."/>
            <person name="Hatfull G.F."/>
        </authorList>
    </citation>
    <scope>NUCLEOTIDE SEQUENCE [LARGE SCALE GENOMIC DNA]</scope>
</reference>
<keyword evidence="2" id="KW-1185">Reference proteome</keyword>
<proteinExistence type="predicted"/>
<dbReference type="GeneID" id="63210393"/>
<gene>
    <name evidence="1" type="primary">1</name>
    <name evidence="1" type="ORF">SEA_AZIZ_1</name>
</gene>
<dbReference type="RefSeq" id="YP_010013606.1">
    <property type="nucleotide sequence ID" value="NC_053513.1"/>
</dbReference>
<evidence type="ECO:0000313" key="1">
    <source>
        <dbReference type="EMBL" id="QNJ56661.1"/>
    </source>
</evidence>
<reference evidence="2" key="2">
    <citation type="journal article" date="2021" name="Microbiol. Resour. Announc.">
        <title>Genome Sequences of Subcluster M2 Mycobacteriophages Estes and Aziz.</title>
        <authorList>
            <person name="Fitzgerald S.K."/>
            <person name="Johnson E.H."/>
            <person name="Storz S.H.R."/>
            <person name="Ballard C."/>
            <person name="Battaglia S."/>
            <person name="Boice M."/>
            <person name="Bramwell-Butcher J."/>
            <person name="Dedinsky M."/>
            <person name="DeKlotz J."/>
            <person name="Diaz I."/>
            <person name="Engley A."/>
            <person name="Ernst L."/>
            <person name="Gonzales E."/>
            <person name="Groscost A."/>
            <person name="Grosser P."/>
            <person name="Haider A."/>
            <person name="Harrison M."/>
            <person name="Husler K."/>
            <person name="Lau J."/>
            <person name="Monlux M."/>
            <person name="Paratore J."/>
            <person name="Ruesch T."/>
            <person name="Schlesinger M."/>
            <person name="Scholes A."/>
            <person name="Poxleitner M.K."/>
            <person name="Anders K.R."/>
        </authorList>
    </citation>
    <scope>NUCLEOTIDE SEQUENCE [LARGE SCALE GENOMIC DNA]</scope>
</reference>
<accession>A0A7G8LHD9</accession>
<protein>
    <submittedName>
        <fullName evidence="1">Uncharacterized protein</fullName>
    </submittedName>
</protein>
<sequence length="99" mass="10216">MGFKIAVPVGIAAAALICAPAAQADQSMYRIGTDIAPGDYTYTVTNSGGSWTLCSTANCSGDAIIDIDVIMGRGAKGYLTVPATAKYLKVTDLALRPDQ</sequence>
<evidence type="ECO:0000313" key="2">
    <source>
        <dbReference type="Proteomes" id="UP000515890"/>
    </source>
</evidence>
<dbReference type="EMBL" id="MT658802">
    <property type="protein sequence ID" value="QNJ56661.1"/>
    <property type="molecule type" value="Genomic_DNA"/>
</dbReference>
<dbReference type="Proteomes" id="UP000515890">
    <property type="component" value="Segment"/>
</dbReference>